<dbReference type="PANTHER" id="PTHR11439:SF467">
    <property type="entry name" value="INTEGRASE CATALYTIC DOMAIN-CONTAINING PROTEIN"/>
    <property type="match status" value="1"/>
</dbReference>
<dbReference type="EMBL" id="CP059668">
    <property type="protein sequence ID" value="QRW24119.1"/>
    <property type="molecule type" value="Genomic_DNA"/>
</dbReference>
<dbReference type="Proteomes" id="UP000650533">
    <property type="component" value="Chromosome 13"/>
</dbReference>
<gene>
    <name evidence="3" type="ORF">RhiXN_07089</name>
    <name evidence="2" type="ORF">RhiXN_10443</name>
</gene>
<organism evidence="2 4">
    <name type="scientific">Rhizoctonia solani</name>
    <dbReference type="NCBI Taxonomy" id="456999"/>
    <lineage>
        <taxon>Eukaryota</taxon>
        <taxon>Fungi</taxon>
        <taxon>Dikarya</taxon>
        <taxon>Basidiomycota</taxon>
        <taxon>Agaricomycotina</taxon>
        <taxon>Agaricomycetes</taxon>
        <taxon>Cantharellales</taxon>
        <taxon>Ceratobasidiaceae</taxon>
        <taxon>Rhizoctonia</taxon>
    </lineage>
</organism>
<protein>
    <submittedName>
        <fullName evidence="2">Gag-Pol polyprotein/retrotransposon</fullName>
    </submittedName>
</protein>
<dbReference type="CDD" id="cd09272">
    <property type="entry name" value="RNase_HI_RT_Ty1"/>
    <property type="match status" value="1"/>
</dbReference>
<dbReference type="RefSeq" id="XP_043185377.1">
    <property type="nucleotide sequence ID" value="XM_043326905.1"/>
</dbReference>
<dbReference type="KEGG" id="rsx:RhiXN_07089"/>
<dbReference type="AlphaFoldDB" id="A0A8H8SZY8"/>
<feature type="domain" description="Reverse transcriptase Ty1/copia-type" evidence="1">
    <location>
        <begin position="1"/>
        <end position="58"/>
    </location>
</feature>
<dbReference type="PANTHER" id="PTHR11439">
    <property type="entry name" value="GAG-POL-RELATED RETROTRANSPOSON"/>
    <property type="match status" value="1"/>
</dbReference>
<evidence type="ECO:0000259" key="1">
    <source>
        <dbReference type="Pfam" id="PF07727"/>
    </source>
</evidence>
<accession>A0A8H8SZY8</accession>
<evidence type="ECO:0000313" key="4">
    <source>
        <dbReference type="Proteomes" id="UP000650533"/>
    </source>
</evidence>
<evidence type="ECO:0000313" key="2">
    <source>
        <dbReference type="EMBL" id="QRW24119.1"/>
    </source>
</evidence>
<evidence type="ECO:0000313" key="3">
    <source>
        <dbReference type="EMBL" id="QRW25140.1"/>
    </source>
</evidence>
<dbReference type="Pfam" id="PF07727">
    <property type="entry name" value="RVT_2"/>
    <property type="match status" value="1"/>
</dbReference>
<reference evidence="2" key="1">
    <citation type="submission" date="2020-05" db="EMBL/GenBank/DDBJ databases">
        <title>Evolutionary and genomic comparisons of hybrid uninucleate and nonhybrid Rhizoctonia fungi.</title>
        <authorList>
            <person name="Li C."/>
            <person name="Chen X."/>
        </authorList>
    </citation>
    <scope>NUCLEOTIDE SEQUENCE</scope>
    <source>
        <strain evidence="2">AG-1 IA</strain>
    </source>
</reference>
<sequence length="293" mass="32868">MAKVFELVNLGEPKMFVGVSIHQDCNAGTLKILQEQYIEEVLKRINMNNCKPSNTPMAESPNLPKLNSLTVNQALYQRGISLLMYAMVQTQPNIAYATSLLAQHSANPGHKHWNAFKRTLRYLKGTKDLSIVYKKSKGLELTGYVDANYAGNPNTSQSTTGWTFMIGGASIAWSLRKQLTILLSSMEAKYIAAASATRKLIWLCQFLSELNLLPKGPTTLLTNNQLSMALAKNPINHQNTKHIQIKHHFICEMIELKEVDLQYILTNKQVANILTKPLRRTKFPSFVADMGMS</sequence>
<dbReference type="GeneID" id="67029368"/>
<proteinExistence type="predicted"/>
<dbReference type="Proteomes" id="UP000650533">
    <property type="component" value="Chromosome 11"/>
</dbReference>
<name>A0A8H8SZY8_9AGAM</name>
<dbReference type="EMBL" id="CP059670">
    <property type="protein sequence ID" value="QRW25140.1"/>
    <property type="molecule type" value="Genomic_DNA"/>
</dbReference>
<dbReference type="InterPro" id="IPR013103">
    <property type="entry name" value="RVT_2"/>
</dbReference>